<gene>
    <name evidence="2" type="ORF">TSAR_010706</name>
</gene>
<feature type="compositionally biased region" description="Basic and acidic residues" evidence="1">
    <location>
        <begin position="84"/>
        <end position="96"/>
    </location>
</feature>
<evidence type="ECO:0000313" key="3">
    <source>
        <dbReference type="Proteomes" id="UP000215335"/>
    </source>
</evidence>
<feature type="compositionally biased region" description="Polar residues" evidence="1">
    <location>
        <begin position="97"/>
        <end position="109"/>
    </location>
</feature>
<evidence type="ECO:0000313" key="2">
    <source>
        <dbReference type="EMBL" id="OXU17335.1"/>
    </source>
</evidence>
<dbReference type="AlphaFoldDB" id="A0A232EG44"/>
<feature type="non-terminal residue" evidence="2">
    <location>
        <position position="1"/>
    </location>
</feature>
<dbReference type="EMBL" id="NNAY01004855">
    <property type="protein sequence ID" value="OXU17335.1"/>
    <property type="molecule type" value="Genomic_DNA"/>
</dbReference>
<accession>A0A232EG44</accession>
<name>A0A232EG44_9HYME</name>
<dbReference type="Proteomes" id="UP000215335">
    <property type="component" value="Unassembled WGS sequence"/>
</dbReference>
<feature type="region of interest" description="Disordered" evidence="1">
    <location>
        <begin position="84"/>
        <end position="109"/>
    </location>
</feature>
<protein>
    <submittedName>
        <fullName evidence="2">Uncharacterized protein</fullName>
    </submittedName>
</protein>
<proteinExistence type="predicted"/>
<organism evidence="2 3">
    <name type="scientific">Trichomalopsis sarcophagae</name>
    <dbReference type="NCBI Taxonomy" id="543379"/>
    <lineage>
        <taxon>Eukaryota</taxon>
        <taxon>Metazoa</taxon>
        <taxon>Ecdysozoa</taxon>
        <taxon>Arthropoda</taxon>
        <taxon>Hexapoda</taxon>
        <taxon>Insecta</taxon>
        <taxon>Pterygota</taxon>
        <taxon>Neoptera</taxon>
        <taxon>Endopterygota</taxon>
        <taxon>Hymenoptera</taxon>
        <taxon>Apocrita</taxon>
        <taxon>Proctotrupomorpha</taxon>
        <taxon>Chalcidoidea</taxon>
        <taxon>Pteromalidae</taxon>
        <taxon>Pteromalinae</taxon>
        <taxon>Trichomalopsis</taxon>
    </lineage>
</organism>
<keyword evidence="3" id="KW-1185">Reference proteome</keyword>
<sequence>NYRAAHYDLLLTVYVPSKKDGGGIENLGFRTYTVESLIKKRDITKNHINQFYKWIQKELELRLEKDNETWELFDELQTSIKLEKDKESERRHDTSEITRGSFQSESIGL</sequence>
<comment type="caution">
    <text evidence="2">The sequence shown here is derived from an EMBL/GenBank/DDBJ whole genome shotgun (WGS) entry which is preliminary data.</text>
</comment>
<reference evidence="2 3" key="1">
    <citation type="journal article" date="2017" name="Curr. Biol.">
        <title>The Evolution of Venom by Co-option of Single-Copy Genes.</title>
        <authorList>
            <person name="Martinson E.O."/>
            <person name="Mrinalini"/>
            <person name="Kelkar Y.D."/>
            <person name="Chang C.H."/>
            <person name="Werren J.H."/>
        </authorList>
    </citation>
    <scope>NUCLEOTIDE SEQUENCE [LARGE SCALE GENOMIC DNA]</scope>
    <source>
        <strain evidence="2 3">Alberta</strain>
        <tissue evidence="2">Whole body</tissue>
    </source>
</reference>
<evidence type="ECO:0000256" key="1">
    <source>
        <dbReference type="SAM" id="MobiDB-lite"/>
    </source>
</evidence>